<feature type="domain" description="Ketoreductase" evidence="4">
    <location>
        <begin position="13"/>
        <end position="199"/>
    </location>
</feature>
<dbReference type="PROSITE" id="PS00061">
    <property type="entry name" value="ADH_SHORT"/>
    <property type="match status" value="1"/>
</dbReference>
<dbReference type="InterPro" id="IPR036291">
    <property type="entry name" value="NAD(P)-bd_dom_sf"/>
</dbReference>
<evidence type="ECO:0000313" key="5">
    <source>
        <dbReference type="EMBL" id="KKW90634.1"/>
    </source>
</evidence>
<dbReference type="InterPro" id="IPR020904">
    <property type="entry name" value="Sc_DH/Rdtase_CS"/>
</dbReference>
<dbReference type="PANTHER" id="PTHR44196">
    <property type="entry name" value="DEHYDROGENASE/REDUCTASE SDR FAMILY MEMBER 7B"/>
    <property type="match status" value="1"/>
</dbReference>
<dbReference type="PRINTS" id="PR00081">
    <property type="entry name" value="GDHRDH"/>
</dbReference>
<dbReference type="SUPFAM" id="SSF51735">
    <property type="entry name" value="NAD(P)-binding Rossmann-fold domains"/>
    <property type="match status" value="1"/>
</dbReference>
<feature type="transmembrane region" description="Helical" evidence="3">
    <location>
        <begin position="318"/>
        <end position="335"/>
    </location>
</feature>
<evidence type="ECO:0000256" key="2">
    <source>
        <dbReference type="ARBA" id="ARBA00023002"/>
    </source>
</evidence>
<evidence type="ECO:0000313" key="6">
    <source>
        <dbReference type="Proteomes" id="UP000033874"/>
    </source>
</evidence>
<keyword evidence="3" id="KW-1133">Transmembrane helix</keyword>
<evidence type="ECO:0000259" key="4">
    <source>
        <dbReference type="SMART" id="SM00822"/>
    </source>
</evidence>
<dbReference type="GO" id="GO:0016020">
    <property type="term" value="C:membrane"/>
    <property type="evidence" value="ECO:0007669"/>
    <property type="project" value="TreeGrafter"/>
</dbReference>
<name>A0A0M3AQ16_9SPHN</name>
<protein>
    <submittedName>
        <fullName evidence="5">Short-chain dehydrogenase</fullName>
    </submittedName>
</protein>
<dbReference type="EMBL" id="LBIC01000009">
    <property type="protein sequence ID" value="KKW90634.1"/>
    <property type="molecule type" value="Genomic_DNA"/>
</dbReference>
<evidence type="ECO:0000256" key="1">
    <source>
        <dbReference type="ARBA" id="ARBA00006484"/>
    </source>
</evidence>
<proteinExistence type="inferred from homology"/>
<dbReference type="InterPro" id="IPR002347">
    <property type="entry name" value="SDR_fam"/>
</dbReference>
<keyword evidence="3" id="KW-0472">Membrane</keyword>
<reference evidence="5 6" key="1">
    <citation type="submission" date="2015-04" db="EMBL/GenBank/DDBJ databases">
        <title>Genome sequence of aromatic hydrocarbons-degrading Sphingobium chungbukense DJ77.</title>
        <authorList>
            <person name="Kim Y.-C."/>
            <person name="Chae J.-C."/>
        </authorList>
    </citation>
    <scope>NUCLEOTIDE SEQUENCE [LARGE SCALE GENOMIC DNA]</scope>
    <source>
        <strain evidence="5 6">DJ77</strain>
    </source>
</reference>
<dbReference type="NCBIfam" id="NF005495">
    <property type="entry name" value="PRK07109.1"/>
    <property type="match status" value="1"/>
</dbReference>
<dbReference type="AlphaFoldDB" id="A0A0M3AQ16"/>
<dbReference type="Proteomes" id="UP000033874">
    <property type="component" value="Unassembled WGS sequence"/>
</dbReference>
<keyword evidence="6" id="KW-1185">Reference proteome</keyword>
<dbReference type="SMART" id="SM00822">
    <property type="entry name" value="PKS_KR"/>
    <property type="match status" value="1"/>
</dbReference>
<dbReference type="Pfam" id="PF00106">
    <property type="entry name" value="adh_short"/>
    <property type="match status" value="1"/>
</dbReference>
<gene>
    <name evidence="5" type="ORF">YP76_18855</name>
</gene>
<keyword evidence="3" id="KW-0812">Transmembrane</keyword>
<sequence length="340" mass="36673">MLMARRLPIPDRPVVVVTGASAGVGRAVVRRFAQDGARIALIARGRDGLEAAAREVEQAGGQALVLALDVSDADAVEDAASRVEERFGPIDIWINAAFAGVLAPFMDTKAEDYRRVTDVTYHGQVNGTRAALRRMLPRGRGSIVLVGSALAYRGIPLQAAYCGAKHAIQGFQDSIRAELDHVGSAIHVAMVQLPGVNTPQFDWIRTTMPNRPKPASPPYQPEIAARAIHYAAHHRRKSLWVALPSAKAILGDRLASPLLDRYLGATGFRGQQGAEPVSPDRQDNLWQPVPGDHGAHGRFDAQARRHSIWLELSTRPRLSASMIGAAAALAAGLLFRRKKG</sequence>
<dbReference type="InterPro" id="IPR057326">
    <property type="entry name" value="KR_dom"/>
</dbReference>
<organism evidence="5 6">
    <name type="scientific">Sphingobium chungbukense</name>
    <dbReference type="NCBI Taxonomy" id="56193"/>
    <lineage>
        <taxon>Bacteria</taxon>
        <taxon>Pseudomonadati</taxon>
        <taxon>Pseudomonadota</taxon>
        <taxon>Alphaproteobacteria</taxon>
        <taxon>Sphingomonadales</taxon>
        <taxon>Sphingomonadaceae</taxon>
        <taxon>Sphingobium</taxon>
    </lineage>
</organism>
<dbReference type="Gene3D" id="3.40.50.720">
    <property type="entry name" value="NAD(P)-binding Rossmann-like Domain"/>
    <property type="match status" value="1"/>
</dbReference>
<comment type="caution">
    <text evidence="5">The sequence shown here is derived from an EMBL/GenBank/DDBJ whole genome shotgun (WGS) entry which is preliminary data.</text>
</comment>
<evidence type="ECO:0000256" key="3">
    <source>
        <dbReference type="SAM" id="Phobius"/>
    </source>
</evidence>
<dbReference type="STRING" id="56193.YP76_18855"/>
<comment type="similarity">
    <text evidence="1">Belongs to the short-chain dehydrogenases/reductases (SDR) family.</text>
</comment>
<accession>A0A0M3AQ16</accession>
<dbReference type="PATRIC" id="fig|56193.3.peg.3963"/>
<keyword evidence="2" id="KW-0560">Oxidoreductase</keyword>
<dbReference type="GO" id="GO:0016491">
    <property type="term" value="F:oxidoreductase activity"/>
    <property type="evidence" value="ECO:0007669"/>
    <property type="project" value="UniProtKB-KW"/>
</dbReference>
<dbReference type="PANTHER" id="PTHR44196:SF1">
    <property type="entry name" value="DEHYDROGENASE_REDUCTASE SDR FAMILY MEMBER 7B"/>
    <property type="match status" value="1"/>
</dbReference>